<gene>
    <name evidence="1" type="ORF">MANES_13G028700</name>
</gene>
<dbReference type="AlphaFoldDB" id="A0A2C9UN44"/>
<protein>
    <submittedName>
        <fullName evidence="1">Uncharacterized protein</fullName>
    </submittedName>
</protein>
<evidence type="ECO:0000313" key="1">
    <source>
        <dbReference type="EMBL" id="OAY32572.1"/>
    </source>
</evidence>
<accession>A0A2C9UN44</accession>
<name>A0A2C9UN44_MANES</name>
<reference evidence="1" key="1">
    <citation type="submission" date="2016-02" db="EMBL/GenBank/DDBJ databases">
        <title>WGS assembly of Manihot esculenta.</title>
        <authorList>
            <person name="Bredeson J.V."/>
            <person name="Prochnik S.E."/>
            <person name="Lyons J.B."/>
            <person name="Schmutz J."/>
            <person name="Grimwood J."/>
            <person name="Vrebalov J."/>
            <person name="Bart R.S."/>
            <person name="Amuge T."/>
            <person name="Ferguson M.E."/>
            <person name="Green R."/>
            <person name="Putnam N."/>
            <person name="Stites J."/>
            <person name="Rounsley S."/>
            <person name="Rokhsar D.S."/>
        </authorList>
    </citation>
    <scope>NUCLEOTIDE SEQUENCE [LARGE SCALE GENOMIC DNA]</scope>
    <source>
        <tissue evidence="1">Leaf</tissue>
    </source>
</reference>
<organism evidence="1">
    <name type="scientific">Manihot esculenta</name>
    <name type="common">Cassava</name>
    <name type="synonym">Jatropha manihot</name>
    <dbReference type="NCBI Taxonomy" id="3983"/>
    <lineage>
        <taxon>Eukaryota</taxon>
        <taxon>Viridiplantae</taxon>
        <taxon>Streptophyta</taxon>
        <taxon>Embryophyta</taxon>
        <taxon>Tracheophyta</taxon>
        <taxon>Spermatophyta</taxon>
        <taxon>Magnoliopsida</taxon>
        <taxon>eudicotyledons</taxon>
        <taxon>Gunneridae</taxon>
        <taxon>Pentapetalae</taxon>
        <taxon>rosids</taxon>
        <taxon>fabids</taxon>
        <taxon>Malpighiales</taxon>
        <taxon>Euphorbiaceae</taxon>
        <taxon>Crotonoideae</taxon>
        <taxon>Manihoteae</taxon>
        <taxon>Manihot</taxon>
    </lineage>
</organism>
<dbReference type="EMBL" id="CM004399">
    <property type="protein sequence ID" value="OAY32572.1"/>
    <property type="molecule type" value="Genomic_DNA"/>
</dbReference>
<sequence>MRCKKICVLVLFKVQPNHILDPNDDLEKDTCQMTIGYIIQHVRDCWPLSLCAK</sequence>
<proteinExistence type="predicted"/>